<evidence type="ECO:0000256" key="1">
    <source>
        <dbReference type="SAM" id="Phobius"/>
    </source>
</evidence>
<evidence type="ECO:0000313" key="3">
    <source>
        <dbReference type="EMBL" id="MTW22786.1"/>
    </source>
</evidence>
<keyword evidence="1" id="KW-1133">Transmembrane helix</keyword>
<keyword evidence="1" id="KW-0812">Transmembrane</keyword>
<gene>
    <name evidence="3" type="ORF">GJ668_17120</name>
</gene>
<evidence type="ECO:0000259" key="2">
    <source>
        <dbReference type="Pfam" id="PF11127"/>
    </source>
</evidence>
<sequence>MNFDSTQHNVGNIDRLMRAIVGALLLVVAFLGNIWVAVAALIGAVLLGTAYFQFCPSYTLFDFSSNKDASPVSK</sequence>
<accession>A0A6N8EJ87</accession>
<dbReference type="Proteomes" id="UP000434044">
    <property type="component" value="Unassembled WGS sequence"/>
</dbReference>
<protein>
    <submittedName>
        <fullName evidence="3">DUF2892 domain-containing protein</fullName>
    </submittedName>
</protein>
<feature type="domain" description="Inner membrane protein YgaP-like transmembrane" evidence="2">
    <location>
        <begin position="7"/>
        <end position="67"/>
    </location>
</feature>
<name>A0A6N8EJ87_9GAMM</name>
<keyword evidence="1" id="KW-0472">Membrane</keyword>
<dbReference type="InterPro" id="IPR021309">
    <property type="entry name" value="YgaP-like_TM"/>
</dbReference>
<reference evidence="3 4" key="1">
    <citation type="submission" date="2019-11" db="EMBL/GenBank/DDBJ databases">
        <title>Whole-genome sequence of the anaerobic purple sulfur bacterium Allochromatium palmeri DSM 15591.</title>
        <authorList>
            <person name="Kyndt J.A."/>
            <person name="Meyer T.E."/>
        </authorList>
    </citation>
    <scope>NUCLEOTIDE SEQUENCE [LARGE SCALE GENOMIC DNA]</scope>
    <source>
        <strain evidence="3 4">DSM 15591</strain>
    </source>
</reference>
<dbReference type="Pfam" id="PF11127">
    <property type="entry name" value="YgaP-like_TM"/>
    <property type="match status" value="1"/>
</dbReference>
<dbReference type="RefSeq" id="WP_155451348.1">
    <property type="nucleotide sequence ID" value="NZ_WNKT01000053.1"/>
</dbReference>
<feature type="transmembrane region" description="Helical" evidence="1">
    <location>
        <begin position="21"/>
        <end position="54"/>
    </location>
</feature>
<proteinExistence type="predicted"/>
<dbReference type="AlphaFoldDB" id="A0A6N8EJ87"/>
<evidence type="ECO:0000313" key="4">
    <source>
        <dbReference type="Proteomes" id="UP000434044"/>
    </source>
</evidence>
<comment type="caution">
    <text evidence="3">The sequence shown here is derived from an EMBL/GenBank/DDBJ whole genome shotgun (WGS) entry which is preliminary data.</text>
</comment>
<organism evidence="3 4">
    <name type="scientific">Allochromatium palmeri</name>
    <dbReference type="NCBI Taxonomy" id="231048"/>
    <lineage>
        <taxon>Bacteria</taxon>
        <taxon>Pseudomonadati</taxon>
        <taxon>Pseudomonadota</taxon>
        <taxon>Gammaproteobacteria</taxon>
        <taxon>Chromatiales</taxon>
        <taxon>Chromatiaceae</taxon>
        <taxon>Allochromatium</taxon>
    </lineage>
</organism>
<dbReference type="EMBL" id="WNKT01000053">
    <property type="protein sequence ID" value="MTW22786.1"/>
    <property type="molecule type" value="Genomic_DNA"/>
</dbReference>
<keyword evidence="4" id="KW-1185">Reference proteome</keyword>